<dbReference type="InterPro" id="IPR031475">
    <property type="entry name" value="NBD_C"/>
</dbReference>
<evidence type="ECO:0000256" key="6">
    <source>
        <dbReference type="ARBA" id="ARBA00023277"/>
    </source>
</evidence>
<dbReference type="Pfam" id="PF17042">
    <property type="entry name" value="NBD_C"/>
    <property type="match status" value="1"/>
</dbReference>
<sequence>MRATVAVVADDLTGAADTGVGFLRAGLATSVAWADPALDPDLAEHADVLAVDTRTRAADPGRAEQITREVVTTLREIGVRTLYKKADSTLRGHVGIEVKAALTGWHPASVAVVALAFPGTGRTTVDGRQRVGGIPLAMPPIPTILEGAGIATARANLAVVRGPALTEAFQAHRRAGARALVCDAETDADLQAIARAGSTLGAGVVWVGSGGLAPVLSANLGLTGAESPGHVGATGPVLVTVGSASDIARAQAADLVAAGATHLSVPIAALDGTDDAAGAAFAKEVQDHLRRATDVVLTLGAEIGAGGPDDDRLAVRLGELLRPCATLVGGLVVTGGDTATGVLQAWRTNALRLVEEVEPGVPLSITVAPRPIPVVTKAGGFGNASTLTLARARLTALLNSEGE</sequence>
<keyword evidence="9" id="KW-0560">Oxidoreductase</keyword>
<accession>A0A927MQU4</accession>
<dbReference type="InterPro" id="IPR037051">
    <property type="entry name" value="4-carb_acid_sugar_kinase_N_sf"/>
</dbReference>
<comment type="similarity">
    <text evidence="1">Belongs to the four-carbon acid sugar kinase family.</text>
</comment>
<evidence type="ECO:0000256" key="5">
    <source>
        <dbReference type="ARBA" id="ARBA00022840"/>
    </source>
</evidence>
<dbReference type="Proteomes" id="UP000638648">
    <property type="component" value="Unassembled WGS sequence"/>
</dbReference>
<keyword evidence="3" id="KW-0547">Nucleotide-binding</keyword>
<dbReference type="Gene3D" id="3.40.980.20">
    <property type="entry name" value="Four-carbon acid sugar kinase, nucleotide binding domain"/>
    <property type="match status" value="1"/>
</dbReference>
<evidence type="ECO:0000256" key="1">
    <source>
        <dbReference type="ARBA" id="ARBA00005715"/>
    </source>
</evidence>
<keyword evidence="4" id="KW-0418">Kinase</keyword>
<gene>
    <name evidence="9" type="ORF">HEB94_002044</name>
</gene>
<dbReference type="Pfam" id="PF07005">
    <property type="entry name" value="SBD_N"/>
    <property type="match status" value="1"/>
</dbReference>
<dbReference type="GO" id="GO:0016301">
    <property type="term" value="F:kinase activity"/>
    <property type="evidence" value="ECO:0007669"/>
    <property type="project" value="UniProtKB-KW"/>
</dbReference>
<dbReference type="AlphaFoldDB" id="A0A927MQU4"/>
<evidence type="ECO:0000313" key="9">
    <source>
        <dbReference type="EMBL" id="MBE1605196.1"/>
    </source>
</evidence>
<dbReference type="Gene3D" id="3.40.50.10840">
    <property type="entry name" value="Putative sugar-binding, N-terminal domain"/>
    <property type="match status" value="1"/>
</dbReference>
<protein>
    <submittedName>
        <fullName evidence="9">4-hydroxythreonine-4-phosphate dehydrogenase</fullName>
        <ecNumber evidence="9">1.1.1.262</ecNumber>
    </submittedName>
</protein>
<evidence type="ECO:0000259" key="8">
    <source>
        <dbReference type="Pfam" id="PF17042"/>
    </source>
</evidence>
<keyword evidence="5" id="KW-0067">ATP-binding</keyword>
<comment type="caution">
    <text evidence="9">The sequence shown here is derived from an EMBL/GenBank/DDBJ whole genome shotgun (WGS) entry which is preliminary data.</text>
</comment>
<evidence type="ECO:0000256" key="4">
    <source>
        <dbReference type="ARBA" id="ARBA00022777"/>
    </source>
</evidence>
<dbReference type="EC" id="1.1.1.262" evidence="9"/>
<reference evidence="9" key="1">
    <citation type="submission" date="2020-10" db="EMBL/GenBank/DDBJ databases">
        <title>Sequencing the genomes of 1000 actinobacteria strains.</title>
        <authorList>
            <person name="Klenk H.-P."/>
        </authorList>
    </citation>
    <scope>NUCLEOTIDE SEQUENCE</scope>
    <source>
        <strain evidence="9">DSM 45354</strain>
    </source>
</reference>
<dbReference type="SUPFAM" id="SSF142764">
    <property type="entry name" value="YgbK-like"/>
    <property type="match status" value="1"/>
</dbReference>
<dbReference type="EMBL" id="JADBEM010000001">
    <property type="protein sequence ID" value="MBE1605196.1"/>
    <property type="molecule type" value="Genomic_DNA"/>
</dbReference>
<feature type="domain" description="Four-carbon acid sugar kinase nucleotide binding" evidence="8">
    <location>
        <begin position="238"/>
        <end position="387"/>
    </location>
</feature>
<keyword evidence="10" id="KW-1185">Reference proteome</keyword>
<evidence type="ECO:0000256" key="3">
    <source>
        <dbReference type="ARBA" id="ARBA00022741"/>
    </source>
</evidence>
<evidence type="ECO:0000256" key="2">
    <source>
        <dbReference type="ARBA" id="ARBA00022679"/>
    </source>
</evidence>
<keyword evidence="2" id="KW-0808">Transferase</keyword>
<keyword evidence="6" id="KW-0119">Carbohydrate metabolism</keyword>
<organism evidence="9 10">
    <name type="scientific">Actinopolymorpha pittospori</name>
    <dbReference type="NCBI Taxonomy" id="648752"/>
    <lineage>
        <taxon>Bacteria</taxon>
        <taxon>Bacillati</taxon>
        <taxon>Actinomycetota</taxon>
        <taxon>Actinomycetes</taxon>
        <taxon>Propionibacteriales</taxon>
        <taxon>Actinopolymorphaceae</taxon>
        <taxon>Actinopolymorpha</taxon>
    </lineage>
</organism>
<dbReference type="GO" id="GO:0050570">
    <property type="term" value="F:4-hydroxythreonine-4-phosphate dehydrogenase activity"/>
    <property type="evidence" value="ECO:0007669"/>
    <property type="project" value="UniProtKB-EC"/>
</dbReference>
<dbReference type="InterPro" id="IPR042213">
    <property type="entry name" value="NBD_C_sf"/>
</dbReference>
<evidence type="ECO:0000313" key="10">
    <source>
        <dbReference type="Proteomes" id="UP000638648"/>
    </source>
</evidence>
<evidence type="ECO:0000259" key="7">
    <source>
        <dbReference type="Pfam" id="PF07005"/>
    </source>
</evidence>
<dbReference type="RefSeq" id="WP_192749572.1">
    <property type="nucleotide sequence ID" value="NZ_BAABJL010000133.1"/>
</dbReference>
<feature type="domain" description="Four-carbon acid sugar kinase N-terminal" evidence="7">
    <location>
        <begin position="6"/>
        <end position="213"/>
    </location>
</feature>
<name>A0A927MQU4_9ACTN</name>
<dbReference type="InterPro" id="IPR010737">
    <property type="entry name" value="4-carb_acid_sugar_kinase_N"/>
</dbReference>
<dbReference type="GO" id="GO:0005524">
    <property type="term" value="F:ATP binding"/>
    <property type="evidence" value="ECO:0007669"/>
    <property type="project" value="UniProtKB-KW"/>
</dbReference>
<proteinExistence type="inferred from homology"/>